<dbReference type="PANTHER" id="PTHR43157">
    <property type="entry name" value="PHOSPHATIDYLINOSITOL-GLYCAN BIOSYNTHESIS CLASS F PROTEIN-RELATED"/>
    <property type="match status" value="1"/>
</dbReference>
<dbReference type="PRINTS" id="PR00081">
    <property type="entry name" value="GDHRDH"/>
</dbReference>
<dbReference type="PANTHER" id="PTHR43157:SF31">
    <property type="entry name" value="PHOSPHATIDYLINOSITOL-GLYCAN BIOSYNTHESIS CLASS F PROTEIN"/>
    <property type="match status" value="1"/>
</dbReference>
<keyword evidence="1" id="KW-0560">Oxidoreductase</keyword>
<dbReference type="InterPro" id="IPR036291">
    <property type="entry name" value="NAD(P)-bd_dom_sf"/>
</dbReference>
<dbReference type="SUPFAM" id="SSF51735">
    <property type="entry name" value="NAD(P)-binding Rossmann-fold domains"/>
    <property type="match status" value="1"/>
</dbReference>
<name>A0ABN2LVD7_9ACTN</name>
<dbReference type="Proteomes" id="UP001500218">
    <property type="component" value="Unassembled WGS sequence"/>
</dbReference>
<dbReference type="InterPro" id="IPR002347">
    <property type="entry name" value="SDR_fam"/>
</dbReference>
<dbReference type="RefSeq" id="WP_344129141.1">
    <property type="nucleotide sequence ID" value="NZ_BAAALT010000056.1"/>
</dbReference>
<keyword evidence="3" id="KW-1185">Reference proteome</keyword>
<dbReference type="EMBL" id="BAAALT010000056">
    <property type="protein sequence ID" value="GAA1800322.1"/>
    <property type="molecule type" value="Genomic_DNA"/>
</dbReference>
<sequence>MVNDDDPRLAVVTGASSGIGQAAAVEFARRGWSVALVGRNQARLAEATSGVRAAASGGAVTAYPCDFAVLDEVRGLAERLRADHPRVDVLANNAGGMIARRYTTVDGFELTIQTNHLAPFLLSHLLRDRLTGGRIVNTASVIHARGRLDPADLNGTRARYTRFSAYGAAKQANVLFALEAAGRWPEILSTSYHPGVVRSRFGGESPVVQFFYRWAPGLRSPEQGADTLLWLATEPAAAITSGGYYVDRKLTQPGPRAADPAAASALWAASESALGL</sequence>
<evidence type="ECO:0000313" key="3">
    <source>
        <dbReference type="Proteomes" id="UP001500218"/>
    </source>
</evidence>
<gene>
    <name evidence="2" type="ORF">GCM10009682_22400</name>
</gene>
<comment type="caution">
    <text evidence="2">The sequence shown here is derived from an EMBL/GenBank/DDBJ whole genome shotgun (WGS) entry which is preliminary data.</text>
</comment>
<accession>A0ABN2LVD7</accession>
<evidence type="ECO:0000256" key="1">
    <source>
        <dbReference type="ARBA" id="ARBA00023002"/>
    </source>
</evidence>
<evidence type="ECO:0000313" key="2">
    <source>
        <dbReference type="EMBL" id="GAA1800322.1"/>
    </source>
</evidence>
<dbReference type="Pfam" id="PF00106">
    <property type="entry name" value="adh_short"/>
    <property type="match status" value="1"/>
</dbReference>
<proteinExistence type="predicted"/>
<organism evidence="2 3">
    <name type="scientific">Luedemannella flava</name>
    <dbReference type="NCBI Taxonomy" id="349316"/>
    <lineage>
        <taxon>Bacteria</taxon>
        <taxon>Bacillati</taxon>
        <taxon>Actinomycetota</taxon>
        <taxon>Actinomycetes</taxon>
        <taxon>Micromonosporales</taxon>
        <taxon>Micromonosporaceae</taxon>
        <taxon>Luedemannella</taxon>
    </lineage>
</organism>
<reference evidence="2 3" key="1">
    <citation type="journal article" date="2019" name="Int. J. Syst. Evol. Microbiol.">
        <title>The Global Catalogue of Microorganisms (GCM) 10K type strain sequencing project: providing services to taxonomists for standard genome sequencing and annotation.</title>
        <authorList>
            <consortium name="The Broad Institute Genomics Platform"/>
            <consortium name="The Broad Institute Genome Sequencing Center for Infectious Disease"/>
            <person name="Wu L."/>
            <person name="Ma J."/>
        </authorList>
    </citation>
    <scope>NUCLEOTIDE SEQUENCE [LARGE SCALE GENOMIC DNA]</scope>
    <source>
        <strain evidence="2 3">JCM 13250</strain>
    </source>
</reference>
<dbReference type="Gene3D" id="3.40.50.720">
    <property type="entry name" value="NAD(P)-binding Rossmann-like Domain"/>
    <property type="match status" value="1"/>
</dbReference>
<protein>
    <submittedName>
        <fullName evidence="2">SDR family oxidoreductase</fullName>
    </submittedName>
</protein>